<accession>A0A222WGX3</accession>
<evidence type="ECO:0000313" key="3">
    <source>
        <dbReference type="Proteomes" id="UP000214666"/>
    </source>
</evidence>
<dbReference type="RefSeq" id="WP_094153483.1">
    <property type="nucleotide sequence ID" value="NZ_CP020028.1"/>
</dbReference>
<dbReference type="AlphaFoldDB" id="A0A222WGX3"/>
<keyword evidence="1" id="KW-0732">Signal</keyword>
<reference evidence="2 3" key="1">
    <citation type="submission" date="2017-03" db="EMBL/GenBank/DDBJ databases">
        <title>Complete genome sequence of Paenibacillus Kribbensis producing bioflocculants.</title>
        <authorList>
            <person name="Lee H.-G."/>
            <person name="Oh H.-M."/>
        </authorList>
    </citation>
    <scope>NUCLEOTIDE SEQUENCE [LARGE SCALE GENOMIC DNA]</scope>
    <source>
        <strain evidence="2 3">AM49</strain>
    </source>
</reference>
<sequence>MKKKIVSTVLSTALILTALPAFASSSPIKENSSEISSVYSQDNTVKEVPNMKIVDGLYDPGEITLFSLLLNTTYNFSSGQGTGSFAYKAGSSREKVRVHVSNNKNVAVNYRLTSPTGTDWVSLTVKPGSSVTTEHYFDKNQAGTWILNFDTNDGSPVSVNVSVRDGLQ</sequence>
<keyword evidence="3" id="KW-1185">Reference proteome</keyword>
<proteinExistence type="predicted"/>
<protein>
    <submittedName>
        <fullName evidence="2">Uncharacterized protein</fullName>
    </submittedName>
</protein>
<feature type="chain" id="PRO_5012940021" evidence="1">
    <location>
        <begin position="24"/>
        <end position="168"/>
    </location>
</feature>
<evidence type="ECO:0000256" key="1">
    <source>
        <dbReference type="SAM" id="SignalP"/>
    </source>
</evidence>
<name>A0A222WGX3_9BACL</name>
<dbReference type="Proteomes" id="UP000214666">
    <property type="component" value="Chromosome"/>
</dbReference>
<feature type="signal peptide" evidence="1">
    <location>
        <begin position="1"/>
        <end position="23"/>
    </location>
</feature>
<gene>
    <name evidence="2" type="ORF">B4V02_01230</name>
</gene>
<evidence type="ECO:0000313" key="2">
    <source>
        <dbReference type="EMBL" id="ASR45425.1"/>
    </source>
</evidence>
<dbReference type="KEGG" id="pkb:B4V02_01230"/>
<organism evidence="2 3">
    <name type="scientific">Paenibacillus kribbensis</name>
    <dbReference type="NCBI Taxonomy" id="172713"/>
    <lineage>
        <taxon>Bacteria</taxon>
        <taxon>Bacillati</taxon>
        <taxon>Bacillota</taxon>
        <taxon>Bacilli</taxon>
        <taxon>Bacillales</taxon>
        <taxon>Paenibacillaceae</taxon>
        <taxon>Paenibacillus</taxon>
    </lineage>
</organism>
<dbReference type="EMBL" id="CP020028">
    <property type="protein sequence ID" value="ASR45425.1"/>
    <property type="molecule type" value="Genomic_DNA"/>
</dbReference>